<dbReference type="Pfam" id="PF03466">
    <property type="entry name" value="LysR_substrate"/>
    <property type="match status" value="1"/>
</dbReference>
<dbReference type="InterPro" id="IPR036388">
    <property type="entry name" value="WH-like_DNA-bd_sf"/>
</dbReference>
<dbReference type="GO" id="GO:0043565">
    <property type="term" value="F:sequence-specific DNA binding"/>
    <property type="evidence" value="ECO:0007669"/>
    <property type="project" value="TreeGrafter"/>
</dbReference>
<dbReference type="AlphaFoldDB" id="A0A2U8HKH7"/>
<dbReference type="EMBL" id="CP022191">
    <property type="protein sequence ID" value="AWI86070.1"/>
    <property type="molecule type" value="Genomic_DNA"/>
</dbReference>
<evidence type="ECO:0000256" key="3">
    <source>
        <dbReference type="ARBA" id="ARBA00023125"/>
    </source>
</evidence>
<evidence type="ECO:0000256" key="2">
    <source>
        <dbReference type="ARBA" id="ARBA00023015"/>
    </source>
</evidence>
<organism evidence="6 7">
    <name type="scientific">Alloyangia pacifica</name>
    <dbReference type="NCBI Taxonomy" id="311180"/>
    <lineage>
        <taxon>Bacteria</taxon>
        <taxon>Pseudomonadati</taxon>
        <taxon>Pseudomonadota</taxon>
        <taxon>Alphaproteobacteria</taxon>
        <taxon>Rhodobacterales</taxon>
        <taxon>Roseobacteraceae</taxon>
        <taxon>Alloyangia</taxon>
    </lineage>
</organism>
<dbReference type="GO" id="GO:0006351">
    <property type="term" value="P:DNA-templated transcription"/>
    <property type="evidence" value="ECO:0007669"/>
    <property type="project" value="TreeGrafter"/>
</dbReference>
<evidence type="ECO:0000313" key="7">
    <source>
        <dbReference type="Proteomes" id="UP000244915"/>
    </source>
</evidence>
<feature type="domain" description="HTH lysR-type" evidence="5">
    <location>
        <begin position="18"/>
        <end position="75"/>
    </location>
</feature>
<dbReference type="Gene3D" id="3.40.190.10">
    <property type="entry name" value="Periplasmic binding protein-like II"/>
    <property type="match status" value="2"/>
</dbReference>
<evidence type="ECO:0000259" key="5">
    <source>
        <dbReference type="PROSITE" id="PS50931"/>
    </source>
</evidence>
<dbReference type="OrthoDB" id="7328368at2"/>
<dbReference type="InterPro" id="IPR036390">
    <property type="entry name" value="WH_DNA-bd_sf"/>
</dbReference>
<evidence type="ECO:0000256" key="1">
    <source>
        <dbReference type="ARBA" id="ARBA00009437"/>
    </source>
</evidence>
<dbReference type="SUPFAM" id="SSF46785">
    <property type="entry name" value="Winged helix' DNA-binding domain"/>
    <property type="match status" value="1"/>
</dbReference>
<name>A0A2U8HKH7_9RHOB</name>
<sequence length="315" mass="35444">MQRGPFFNRARPAIKRFPSIQALRAIESVARNGALWRAAAELNVTRSAVSHQLRLLETDLGFKILERHGNRTEITPQARAYAEDVRRALSMIASSTARVSQQGLTGRLTVSAPPGFASSWLCLHVGDFLAENPEVVLNVISTHNLADTNNPEVDTFITFGQEPRAHLVIEPLMAVDFTPLCSPAYLSQFKNFNDLGILKAATLIHMKDFTDWENWMQLSGLPTENAHRGICYSDMNIVHTAVLAGQGIAIGDTVLWRNELRDGKLMRPFAASLHADTGYFLCTPEEKFETEIVAEFRNWLKRRIELSRFRQRRDG</sequence>
<keyword evidence="4" id="KW-0804">Transcription</keyword>
<dbReference type="InterPro" id="IPR058163">
    <property type="entry name" value="LysR-type_TF_proteobact-type"/>
</dbReference>
<dbReference type="Pfam" id="PF00126">
    <property type="entry name" value="HTH_1"/>
    <property type="match status" value="1"/>
</dbReference>
<dbReference type="RefSeq" id="WP_108970173.1">
    <property type="nucleotide sequence ID" value="NZ_CP022191.1"/>
</dbReference>
<evidence type="ECO:0000256" key="4">
    <source>
        <dbReference type="ARBA" id="ARBA00023163"/>
    </source>
</evidence>
<keyword evidence="2" id="KW-0805">Transcription regulation</keyword>
<geneLocation type="plasmid" evidence="6 7">
    <name>unnamed1</name>
</geneLocation>
<reference evidence="6 7" key="1">
    <citation type="submission" date="2017-06" db="EMBL/GenBank/DDBJ databases">
        <title>Yangia sp. YSBP01 complete genome sequence.</title>
        <authorList>
            <person name="Woo J.-H."/>
            <person name="Kim H.-S."/>
        </authorList>
    </citation>
    <scope>NUCLEOTIDE SEQUENCE [LARGE SCALE GENOMIC DNA]</scope>
    <source>
        <strain evidence="6 7">YSBP01</strain>
        <plasmid evidence="6 7">unnamed1</plasmid>
    </source>
</reference>
<dbReference type="SUPFAM" id="SSF53850">
    <property type="entry name" value="Periplasmic binding protein-like II"/>
    <property type="match status" value="1"/>
</dbReference>
<dbReference type="KEGG" id="ypac:CEW88_20175"/>
<accession>A0A2U8HKH7</accession>
<dbReference type="GO" id="GO:0003700">
    <property type="term" value="F:DNA-binding transcription factor activity"/>
    <property type="evidence" value="ECO:0007669"/>
    <property type="project" value="InterPro"/>
</dbReference>
<dbReference type="InterPro" id="IPR000847">
    <property type="entry name" value="LysR_HTH_N"/>
</dbReference>
<dbReference type="PANTHER" id="PTHR30537">
    <property type="entry name" value="HTH-TYPE TRANSCRIPTIONAL REGULATOR"/>
    <property type="match status" value="1"/>
</dbReference>
<dbReference type="PROSITE" id="PS50931">
    <property type="entry name" value="HTH_LYSR"/>
    <property type="match status" value="1"/>
</dbReference>
<gene>
    <name evidence="6" type="ORF">CEW88_20175</name>
</gene>
<proteinExistence type="inferred from homology"/>
<dbReference type="InterPro" id="IPR005119">
    <property type="entry name" value="LysR_subst-bd"/>
</dbReference>
<keyword evidence="3" id="KW-0238">DNA-binding</keyword>
<dbReference type="Gene3D" id="1.10.10.10">
    <property type="entry name" value="Winged helix-like DNA-binding domain superfamily/Winged helix DNA-binding domain"/>
    <property type="match status" value="1"/>
</dbReference>
<dbReference type="PANTHER" id="PTHR30537:SF74">
    <property type="entry name" value="HTH-TYPE TRANSCRIPTIONAL REGULATOR TRPI"/>
    <property type="match status" value="1"/>
</dbReference>
<keyword evidence="6" id="KW-0614">Plasmid</keyword>
<comment type="similarity">
    <text evidence="1">Belongs to the LysR transcriptional regulatory family.</text>
</comment>
<protein>
    <submittedName>
        <fullName evidence="6">Transcriptional regulator</fullName>
    </submittedName>
</protein>
<dbReference type="Proteomes" id="UP000244915">
    <property type="component" value="Plasmid unnamed1"/>
</dbReference>
<evidence type="ECO:0000313" key="6">
    <source>
        <dbReference type="EMBL" id="AWI86070.1"/>
    </source>
</evidence>